<proteinExistence type="inferred from homology"/>
<comment type="subcellular location">
    <subcellularLocation>
        <location evidence="1">Nucleus</location>
    </subcellularLocation>
</comment>
<gene>
    <name evidence="6" type="primary">LOC117243099</name>
</gene>
<organism evidence="5 6">
    <name type="scientific">Bombus vosnesenskii</name>
    <dbReference type="NCBI Taxonomy" id="207650"/>
    <lineage>
        <taxon>Eukaryota</taxon>
        <taxon>Metazoa</taxon>
        <taxon>Ecdysozoa</taxon>
        <taxon>Arthropoda</taxon>
        <taxon>Hexapoda</taxon>
        <taxon>Insecta</taxon>
        <taxon>Pterygota</taxon>
        <taxon>Neoptera</taxon>
        <taxon>Endopterygota</taxon>
        <taxon>Hymenoptera</taxon>
        <taxon>Apocrita</taxon>
        <taxon>Aculeata</taxon>
        <taxon>Apoidea</taxon>
        <taxon>Anthophila</taxon>
        <taxon>Apidae</taxon>
        <taxon>Bombus</taxon>
        <taxon>Pyrobombus</taxon>
    </lineage>
</organism>
<dbReference type="Proteomes" id="UP000504631">
    <property type="component" value="Unplaced"/>
</dbReference>
<name>A0A6J3LN93_9HYME</name>
<dbReference type="InterPro" id="IPR016024">
    <property type="entry name" value="ARM-type_fold"/>
</dbReference>
<dbReference type="KEGG" id="bvk:117243099"/>
<evidence type="ECO:0000313" key="6">
    <source>
        <dbReference type="RefSeq" id="XP_033366186.1"/>
    </source>
</evidence>
<feature type="domain" description="Pre-rRNA-processing protein Ipi1 N-terminal" evidence="4">
    <location>
        <begin position="160"/>
        <end position="254"/>
    </location>
</feature>
<evidence type="ECO:0000259" key="4">
    <source>
        <dbReference type="Pfam" id="PF12333"/>
    </source>
</evidence>
<dbReference type="Gene3D" id="1.25.10.10">
    <property type="entry name" value="Leucine-rich Repeat Variant"/>
    <property type="match status" value="1"/>
</dbReference>
<reference evidence="6" key="1">
    <citation type="submission" date="2025-08" db="UniProtKB">
        <authorList>
            <consortium name="RefSeq"/>
        </authorList>
    </citation>
    <scope>IDENTIFICATION</scope>
    <source>
        <tissue evidence="6">Muscle</tissue>
    </source>
</reference>
<comment type="similarity">
    <text evidence="2">Belongs to the IPI1/TEX10 family.</text>
</comment>
<dbReference type="InterPro" id="IPR024679">
    <property type="entry name" value="Ipi1_N"/>
</dbReference>
<dbReference type="InterPro" id="IPR011989">
    <property type="entry name" value="ARM-like"/>
</dbReference>
<evidence type="ECO:0000256" key="3">
    <source>
        <dbReference type="ARBA" id="ARBA00023242"/>
    </source>
</evidence>
<accession>A0A6J3LN93</accession>
<dbReference type="AlphaFoldDB" id="A0A6J3LN93"/>
<evidence type="ECO:0000313" key="5">
    <source>
        <dbReference type="Proteomes" id="UP000504631"/>
    </source>
</evidence>
<evidence type="ECO:0000256" key="1">
    <source>
        <dbReference type="ARBA" id="ARBA00004123"/>
    </source>
</evidence>
<protein>
    <submittedName>
        <fullName evidence="6">Testis-expressed protein 10 isoform X1</fullName>
    </submittedName>
</protein>
<dbReference type="PANTHER" id="PTHR16056">
    <property type="entry name" value="REGULATOR OF MICROTUBULE DYNAMICS PROTEIN"/>
    <property type="match status" value="1"/>
</dbReference>
<dbReference type="Pfam" id="PF12333">
    <property type="entry name" value="Ipi1_N"/>
    <property type="match status" value="1"/>
</dbReference>
<dbReference type="GeneID" id="117243099"/>
<keyword evidence="5" id="KW-1185">Reference proteome</keyword>
<sequence length="644" mass="74797">MNPLTIILLHEDKTSISRIMAKGHKHLKRLKSEKAKVKLKAKKTKHLPKGLNVTDPSFKVKKIVIREQLKQHDETDILSKRKLNIKELLSRLQHHNSTVRQDAVKELKEILSEHSLKLLSSQFGPLLQGVCALSLDKERDIRRNSLKVLSLILGPVSNDQLNPYCDVLISYLRCAMTHIDPYIKEDALLFLDVLIQNCSNILARNSYKVLPNFLDMISRLHTEMKPGRQLVTTLNSKTTNVKWRIKVLERLATMFSSIVTFFKSQQIISPGESAKVITVNKNTRYIPIYTNINSQNCEVDFERIDNEGRNNSNNTLDADELMSYIELLMPLIFDSWIEVCPNEKNIDYSALLISTEALELLKSTVEIIQLIIECIDILYTECDVNMKFWFKSNFQDSYIKNFVSKFPYNKLGATGCFLPSIRNRKRQQDFAIDNSYDICLGYNLAICQIYVWFTSIQSDDKMMSKLMKNYCTSIIKYLNGKLEIWSDINNTVLPQLTKLLRTLFLKGSKVWYKNHLDLSETLQLVVNACCNQSKREMQLQLFSVISEIMLDHTLHELHRESAFKEFISTLPNLLLKSKIHENTIQIINKIVLRYRGWIQKELVANYKDIIENAKKIEIIGSEDNKQSRLMICNLFYFLDTQIFY</sequence>
<dbReference type="PANTHER" id="PTHR16056:SF2">
    <property type="entry name" value="TESTIS-EXPRESSED PROTEIN 10"/>
    <property type="match status" value="1"/>
</dbReference>
<dbReference type="SUPFAM" id="SSF48371">
    <property type="entry name" value="ARM repeat"/>
    <property type="match status" value="1"/>
</dbReference>
<keyword evidence="3" id="KW-0539">Nucleus</keyword>
<dbReference type="GO" id="GO:0071339">
    <property type="term" value="C:MLL1 complex"/>
    <property type="evidence" value="ECO:0007669"/>
    <property type="project" value="TreeGrafter"/>
</dbReference>
<dbReference type="RefSeq" id="XP_033366186.1">
    <property type="nucleotide sequence ID" value="XM_033510295.1"/>
</dbReference>
<evidence type="ECO:0000256" key="2">
    <source>
        <dbReference type="ARBA" id="ARBA00006427"/>
    </source>
</evidence>